<proteinExistence type="predicted"/>
<gene>
    <name evidence="1" type="ORF">FRUB_04203</name>
</gene>
<dbReference type="Proteomes" id="UP000214646">
    <property type="component" value="Unassembled WGS sequence"/>
</dbReference>
<evidence type="ECO:0000313" key="1">
    <source>
        <dbReference type="EMBL" id="OWK42125.1"/>
    </source>
</evidence>
<evidence type="ECO:0000313" key="2">
    <source>
        <dbReference type="Proteomes" id="UP000214646"/>
    </source>
</evidence>
<dbReference type="EMBL" id="NIDE01000005">
    <property type="protein sequence ID" value="OWK42125.1"/>
    <property type="molecule type" value="Genomic_DNA"/>
</dbReference>
<sequence length="38" mass="4267">MDVDTSRKQVAAKYGITTKTMEKIENEGLEAEWPPLDA</sequence>
<keyword evidence="2" id="KW-1185">Reference proteome</keyword>
<accession>A0A225E0D4</accession>
<dbReference type="AlphaFoldDB" id="A0A225E0D4"/>
<reference evidence="2" key="1">
    <citation type="submission" date="2017-06" db="EMBL/GenBank/DDBJ databases">
        <title>Genome analysis of Fimbriiglobus ruber SP5, the first member of the order Planctomycetales with confirmed chitinolytic capability.</title>
        <authorList>
            <person name="Ravin N.V."/>
            <person name="Rakitin A.L."/>
            <person name="Ivanova A.A."/>
            <person name="Beletsky A.V."/>
            <person name="Kulichevskaya I.S."/>
            <person name="Mardanov A.V."/>
            <person name="Dedysh S.N."/>
        </authorList>
    </citation>
    <scope>NUCLEOTIDE SEQUENCE [LARGE SCALE GENOMIC DNA]</scope>
    <source>
        <strain evidence="2">SP5</strain>
    </source>
</reference>
<protein>
    <submittedName>
        <fullName evidence="1">Uncharacterized protein</fullName>
    </submittedName>
</protein>
<name>A0A225E0D4_9BACT</name>
<comment type="caution">
    <text evidence="1">The sequence shown here is derived from an EMBL/GenBank/DDBJ whole genome shotgun (WGS) entry which is preliminary data.</text>
</comment>
<organism evidence="1 2">
    <name type="scientific">Fimbriiglobus ruber</name>
    <dbReference type="NCBI Taxonomy" id="1908690"/>
    <lineage>
        <taxon>Bacteria</taxon>
        <taxon>Pseudomonadati</taxon>
        <taxon>Planctomycetota</taxon>
        <taxon>Planctomycetia</taxon>
        <taxon>Gemmatales</taxon>
        <taxon>Gemmataceae</taxon>
        <taxon>Fimbriiglobus</taxon>
    </lineage>
</organism>